<dbReference type="HOGENOM" id="CLU_025711_1_3_1"/>
<dbReference type="EMBL" id="CP025772">
    <property type="protein sequence ID" value="KGB80194.1"/>
    <property type="molecule type" value="Genomic_DNA"/>
</dbReference>
<feature type="domain" description="NAD(P)-binding" evidence="1">
    <location>
        <begin position="9"/>
        <end position="208"/>
    </location>
</feature>
<gene>
    <name evidence="2" type="ORF">CNBG_6032</name>
</gene>
<dbReference type="Gene3D" id="3.40.50.720">
    <property type="entry name" value="NAD(P)-binding Rossmann-like Domain"/>
    <property type="match status" value="1"/>
</dbReference>
<evidence type="ECO:0000313" key="3">
    <source>
        <dbReference type="Proteomes" id="UP000029445"/>
    </source>
</evidence>
<evidence type="ECO:0000259" key="1">
    <source>
        <dbReference type="Pfam" id="PF13460"/>
    </source>
</evidence>
<dbReference type="OMA" id="KQARGMT"/>
<dbReference type="OrthoDB" id="10254604at2759"/>
<reference evidence="2 3" key="2">
    <citation type="journal article" date="2018" name="Proc. Natl. Acad. Sci.">
        <title>RNAi is a critical determinant of centromere evolution in closely related fungi.</title>
        <authorList>
            <person name="Yadav V."/>
            <person name="Sun S."/>
            <person name="Billmyre R.B."/>
            <person name="Thimmappa B.C."/>
            <person name="Shea T."/>
            <person name="Lintner R."/>
            <person name="Bakkeren G."/>
            <person name="Cuomo C.A."/>
            <person name="Heitman J."/>
            <person name="Sanyal K."/>
        </authorList>
    </citation>
    <scope>NUCLEOTIDE SEQUENCE [LARGE SCALE GENOMIC DNA]</scope>
    <source>
        <strain evidence="2 3">R265</strain>
    </source>
</reference>
<reference evidence="2 3" key="1">
    <citation type="journal article" date="2011" name="MBio">
        <title>Genome variation in Cryptococcus gattii, an emerging pathogen of immunocompetent hosts.</title>
        <authorList>
            <person name="D'Souza C.A."/>
            <person name="Kronstad J.W."/>
            <person name="Taylor G."/>
            <person name="Warren R."/>
            <person name="Yuen M."/>
            <person name="Hu G."/>
            <person name="Jung W.H."/>
            <person name="Sham A."/>
            <person name="Kidd S.E."/>
            <person name="Tangen K."/>
            <person name="Lee N."/>
            <person name="Zeilmaker T."/>
            <person name="Sawkins J."/>
            <person name="McVicker G."/>
            <person name="Shah S."/>
            <person name="Gnerre S."/>
            <person name="Griggs A."/>
            <person name="Zeng Q."/>
            <person name="Bartlett K."/>
            <person name="Li W."/>
            <person name="Wang X."/>
            <person name="Heitman J."/>
            <person name="Stajich J.E."/>
            <person name="Fraser J.A."/>
            <person name="Meyer W."/>
            <person name="Carter D."/>
            <person name="Schein J."/>
            <person name="Krzywinski M."/>
            <person name="Kwon-Chung K.J."/>
            <person name="Varma A."/>
            <person name="Wang J."/>
            <person name="Brunham R."/>
            <person name="Fyfe M."/>
            <person name="Ouellette B.F."/>
            <person name="Siddiqui A."/>
            <person name="Marra M."/>
            <person name="Jones S."/>
            <person name="Holt R."/>
            <person name="Birren B.W."/>
            <person name="Galagan J.E."/>
            <person name="Cuomo C.A."/>
        </authorList>
    </citation>
    <scope>NUCLEOTIDE SEQUENCE [LARGE SCALE GENOMIC DNA]</scope>
    <source>
        <strain evidence="2 3">R265</strain>
    </source>
</reference>
<dbReference type="RefSeq" id="XP_062885816.1">
    <property type="nucleotide sequence ID" value="XM_063029861.1"/>
</dbReference>
<dbReference type="VEuPathDB" id="FungiDB:CNBG_6032"/>
<evidence type="ECO:0000313" key="2">
    <source>
        <dbReference type="EMBL" id="KGB80194.1"/>
    </source>
</evidence>
<dbReference type="KEGG" id="cdeu:CNBG_6032"/>
<protein>
    <recommendedName>
        <fullName evidence="1">NAD(P)-binding domain-containing protein</fullName>
    </recommendedName>
</protein>
<organism evidence="2 3">
    <name type="scientific">Cryptococcus deuterogattii (strain R265)</name>
    <name type="common">Cryptococcus gattii VGII (strain R265)</name>
    <dbReference type="NCBI Taxonomy" id="294750"/>
    <lineage>
        <taxon>Eukaryota</taxon>
        <taxon>Fungi</taxon>
        <taxon>Dikarya</taxon>
        <taxon>Basidiomycota</taxon>
        <taxon>Agaricomycotina</taxon>
        <taxon>Tremellomycetes</taxon>
        <taxon>Tremellales</taxon>
        <taxon>Cryptococcaceae</taxon>
        <taxon>Cryptococcus</taxon>
        <taxon>Cryptococcus gattii species complex</taxon>
    </lineage>
</organism>
<accession>A0A095CLN8</accession>
<sequence length="241" mass="25829">MALTFTIFGGGGKVAKHFTKLAVTAGHSVHSVIKDDGHASELHSLGATTHILPLQNATPSTISSLFRQTKPDVVLFSAGAGGKPPGADEIDHKGAVKVFDAMEQAGVKRLILIGALDVRSRDKGWPEWYNEEDKKASDNVWDSIGSYMQAKLDAELNLHTRSKIDYTVIRPGNLTTEPAGGAVMGRTHLTRTSRELVAQTALAIATTPSTIGFTIDVMDGDGKIEDQLNNVVKEKLDAWTG</sequence>
<dbReference type="GeneID" id="88182140"/>
<dbReference type="AlphaFoldDB" id="A0A095CLN8"/>
<name>A0A095CLN8_CRYD2</name>
<dbReference type="SUPFAM" id="SSF51735">
    <property type="entry name" value="NAD(P)-binding Rossmann-fold domains"/>
    <property type="match status" value="1"/>
</dbReference>
<dbReference type="PANTHER" id="PTHR15020">
    <property type="entry name" value="FLAVIN REDUCTASE-RELATED"/>
    <property type="match status" value="1"/>
</dbReference>
<keyword evidence="3" id="KW-1185">Reference proteome</keyword>
<proteinExistence type="predicted"/>
<dbReference type="Proteomes" id="UP000029445">
    <property type="component" value="Chromosome 14"/>
</dbReference>
<dbReference type="PANTHER" id="PTHR15020:SF50">
    <property type="entry name" value="UPF0659 PROTEIN YMR090W"/>
    <property type="match status" value="1"/>
</dbReference>
<dbReference type="STRING" id="294750.A0A095CLN8"/>
<dbReference type="InterPro" id="IPR016040">
    <property type="entry name" value="NAD(P)-bd_dom"/>
</dbReference>
<dbReference type="Pfam" id="PF13460">
    <property type="entry name" value="NAD_binding_10"/>
    <property type="match status" value="1"/>
</dbReference>
<dbReference type="InterPro" id="IPR036291">
    <property type="entry name" value="NAD(P)-bd_dom_sf"/>
</dbReference>